<dbReference type="InterPro" id="IPR050471">
    <property type="entry name" value="AB_hydrolase"/>
</dbReference>
<dbReference type="PRINTS" id="PR00111">
    <property type="entry name" value="ABHYDROLASE"/>
</dbReference>
<dbReference type="AlphaFoldDB" id="A0A3N2APZ4"/>
<comment type="caution">
    <text evidence="2">The sequence shown here is derived from an EMBL/GenBank/DDBJ whole genome shotgun (WGS) entry which is preliminary data.</text>
</comment>
<organism evidence="2 3">
    <name type="scientific">Agrococcus jenensis</name>
    <dbReference type="NCBI Taxonomy" id="46353"/>
    <lineage>
        <taxon>Bacteria</taxon>
        <taxon>Bacillati</taxon>
        <taxon>Actinomycetota</taxon>
        <taxon>Actinomycetes</taxon>
        <taxon>Micrococcales</taxon>
        <taxon>Microbacteriaceae</taxon>
        <taxon>Agrococcus</taxon>
    </lineage>
</organism>
<protein>
    <submittedName>
        <fullName evidence="2">Pimeloyl-ACP methyl ester carboxylesterase</fullName>
    </submittedName>
</protein>
<dbReference type="SUPFAM" id="SSF53474">
    <property type="entry name" value="alpha/beta-Hydrolases"/>
    <property type="match status" value="1"/>
</dbReference>
<dbReference type="EMBL" id="RKHJ01000001">
    <property type="protein sequence ID" value="ROR64772.1"/>
    <property type="molecule type" value="Genomic_DNA"/>
</dbReference>
<dbReference type="PANTHER" id="PTHR43433:SF5">
    <property type="entry name" value="AB HYDROLASE-1 DOMAIN-CONTAINING PROTEIN"/>
    <property type="match status" value="1"/>
</dbReference>
<sequence>MTASAPSPSSYALAPTRSIRVDGIDVAYRELGPKGDVPVILLTHLAATLDNWDPRIVDAIAQRRHVIAFDQPGVGASTGRTPRTIEAAAADAADVIRALGFDTVDVVGFSMGGMIAQDLVLAHPALVRRLVLAGTGPRGGAGMARVVAVTYLDLMRAALTHSDVKEFLFFRRNPAGRRAARAFLQRLEERTADRDAPISLRSFQTQLWAIRRFGRSAPADLSMLTLPTLIANGDQDRMVPSVLSEDLHRRIRGSELVIYPDAGHGGIFQHHEDFAPRVAAFLAP</sequence>
<dbReference type="InterPro" id="IPR029058">
    <property type="entry name" value="AB_hydrolase_fold"/>
</dbReference>
<dbReference type="Gene3D" id="3.40.50.1820">
    <property type="entry name" value="alpha/beta hydrolase"/>
    <property type="match status" value="1"/>
</dbReference>
<dbReference type="OrthoDB" id="7958481at2"/>
<dbReference type="PANTHER" id="PTHR43433">
    <property type="entry name" value="HYDROLASE, ALPHA/BETA FOLD FAMILY PROTEIN"/>
    <property type="match status" value="1"/>
</dbReference>
<dbReference type="Pfam" id="PF00561">
    <property type="entry name" value="Abhydrolase_1"/>
    <property type="match status" value="1"/>
</dbReference>
<reference evidence="2 3" key="1">
    <citation type="submission" date="2018-11" db="EMBL/GenBank/DDBJ databases">
        <title>Sequencing the genomes of 1000 actinobacteria strains.</title>
        <authorList>
            <person name="Klenk H.-P."/>
        </authorList>
    </citation>
    <scope>NUCLEOTIDE SEQUENCE [LARGE SCALE GENOMIC DNA]</scope>
    <source>
        <strain evidence="2 3">DSM 9580</strain>
    </source>
</reference>
<dbReference type="GO" id="GO:0003824">
    <property type="term" value="F:catalytic activity"/>
    <property type="evidence" value="ECO:0007669"/>
    <property type="project" value="UniProtKB-ARBA"/>
</dbReference>
<evidence type="ECO:0000259" key="1">
    <source>
        <dbReference type="Pfam" id="PF00561"/>
    </source>
</evidence>
<gene>
    <name evidence="2" type="ORF">EDD26_0120</name>
</gene>
<name>A0A3N2APZ4_9MICO</name>
<feature type="domain" description="AB hydrolase-1" evidence="1">
    <location>
        <begin position="38"/>
        <end position="270"/>
    </location>
</feature>
<dbReference type="RefSeq" id="WP_123695943.1">
    <property type="nucleotide sequence ID" value="NZ_RKHJ01000001.1"/>
</dbReference>
<dbReference type="InterPro" id="IPR000073">
    <property type="entry name" value="AB_hydrolase_1"/>
</dbReference>
<proteinExistence type="predicted"/>
<evidence type="ECO:0000313" key="2">
    <source>
        <dbReference type="EMBL" id="ROR64772.1"/>
    </source>
</evidence>
<accession>A0A3N2APZ4</accession>
<keyword evidence="3" id="KW-1185">Reference proteome</keyword>
<dbReference type="Proteomes" id="UP000275456">
    <property type="component" value="Unassembled WGS sequence"/>
</dbReference>
<evidence type="ECO:0000313" key="3">
    <source>
        <dbReference type="Proteomes" id="UP000275456"/>
    </source>
</evidence>